<dbReference type="WBParaSite" id="GPUH_0000129101-mRNA-1">
    <property type="protein sequence ID" value="GPUH_0000129101-mRNA-1"/>
    <property type="gene ID" value="GPUH_0000129101"/>
</dbReference>
<dbReference type="AlphaFoldDB" id="A0A183CXV0"/>
<dbReference type="EMBL" id="UYRT01001510">
    <property type="protein sequence ID" value="VDK29751.1"/>
    <property type="molecule type" value="Genomic_DNA"/>
</dbReference>
<evidence type="ECO:0000313" key="4">
    <source>
        <dbReference type="WBParaSite" id="GPUH_0000129101-mRNA-1"/>
    </source>
</evidence>
<organism evidence="4">
    <name type="scientific">Gongylonema pulchrum</name>
    <dbReference type="NCBI Taxonomy" id="637853"/>
    <lineage>
        <taxon>Eukaryota</taxon>
        <taxon>Metazoa</taxon>
        <taxon>Ecdysozoa</taxon>
        <taxon>Nematoda</taxon>
        <taxon>Chromadorea</taxon>
        <taxon>Rhabditida</taxon>
        <taxon>Spirurina</taxon>
        <taxon>Spiruromorpha</taxon>
        <taxon>Spiruroidea</taxon>
        <taxon>Gongylonematidae</taxon>
        <taxon>Gongylonema</taxon>
    </lineage>
</organism>
<name>A0A183CXV0_9BILA</name>
<sequence length="152" mass="16629">MENEDQTMHSSEELFRSEEEFVHPSDPEPSTSTLNSLGSLPAQGNSLVQNDAGAQFLDSSVVEAALQQLFAPSMHLATLHAQSPSPLANYNPSSDSLEGPHMPLDLLNSMAWDQWLCCLANSLTPAQWQSCWIHYLTLYGTTGVLIHGNSMN</sequence>
<accession>A0A183CXV0</accession>
<gene>
    <name evidence="2" type="ORF">GPUH_LOCUS1291</name>
</gene>
<proteinExistence type="predicted"/>
<feature type="region of interest" description="Disordered" evidence="1">
    <location>
        <begin position="1"/>
        <end position="39"/>
    </location>
</feature>
<evidence type="ECO:0000256" key="1">
    <source>
        <dbReference type="SAM" id="MobiDB-lite"/>
    </source>
</evidence>
<evidence type="ECO:0000313" key="3">
    <source>
        <dbReference type="Proteomes" id="UP000271098"/>
    </source>
</evidence>
<feature type="compositionally biased region" description="Polar residues" evidence="1">
    <location>
        <begin position="28"/>
        <end position="39"/>
    </location>
</feature>
<evidence type="ECO:0000313" key="2">
    <source>
        <dbReference type="EMBL" id="VDK29751.1"/>
    </source>
</evidence>
<reference evidence="4" key="1">
    <citation type="submission" date="2016-06" db="UniProtKB">
        <authorList>
            <consortium name="WormBaseParasite"/>
        </authorList>
    </citation>
    <scope>IDENTIFICATION</scope>
</reference>
<dbReference type="Proteomes" id="UP000271098">
    <property type="component" value="Unassembled WGS sequence"/>
</dbReference>
<reference evidence="2 3" key="2">
    <citation type="submission" date="2018-11" db="EMBL/GenBank/DDBJ databases">
        <authorList>
            <consortium name="Pathogen Informatics"/>
        </authorList>
    </citation>
    <scope>NUCLEOTIDE SEQUENCE [LARGE SCALE GENOMIC DNA]</scope>
</reference>
<dbReference type="OrthoDB" id="5858241at2759"/>
<keyword evidence="3" id="KW-1185">Reference proteome</keyword>
<feature type="compositionally biased region" description="Basic and acidic residues" evidence="1">
    <location>
        <begin position="1"/>
        <end position="26"/>
    </location>
</feature>
<protein>
    <submittedName>
        <fullName evidence="4">ICA69 domain-containing protein</fullName>
    </submittedName>
</protein>